<comment type="caution">
    <text evidence="2">The sequence shown here is derived from an EMBL/GenBank/DDBJ whole genome shotgun (WGS) entry which is preliminary data.</text>
</comment>
<dbReference type="RefSeq" id="WP_086274040.1">
    <property type="nucleotide sequence ID" value="NZ_NGKU01000001.1"/>
</dbReference>
<sequence length="202" mass="22891">MNINLLPNQFIRNRASELIFLVAIIVTLLVVTIFGLSFWFYFIQVNNYQSSITSTQAERIVLQRQLEDLSDAKSQELQQFVIDLKQQKYFTAPVMEALEEAAASINVTIISYDLLLNDDRAGGDIAEDGTSLFPHVSMVVQGGVYDHLVHVKEAFEEIPWVHHVTYQSFTHGTLPNQGLVTVYLSKNNAPQIEVENEEETDD</sequence>
<dbReference type="OrthoDB" id="2182998at2"/>
<reference evidence="2 3" key="1">
    <citation type="submission" date="2017-05" db="EMBL/GenBank/DDBJ databases">
        <title>The Genome Sequence of Enterococcus sp. 8G7_MSG3316.</title>
        <authorList>
            <consortium name="The Broad Institute Genomics Platform"/>
            <consortium name="The Broad Institute Genomic Center for Infectious Diseases"/>
            <person name="Earl A."/>
            <person name="Manson A."/>
            <person name="Schwartman J."/>
            <person name="Gilmore M."/>
            <person name="Abouelleil A."/>
            <person name="Cao P."/>
            <person name="Chapman S."/>
            <person name="Cusick C."/>
            <person name="Shea T."/>
            <person name="Young S."/>
            <person name="Neafsey D."/>
            <person name="Nusbaum C."/>
            <person name="Birren B."/>
        </authorList>
    </citation>
    <scope>NUCLEOTIDE SEQUENCE [LARGE SCALE GENOMIC DNA]</scope>
    <source>
        <strain evidence="2 3">8G7_MSG3316</strain>
    </source>
</reference>
<name>A0A242A5M9_9ENTE</name>
<organism evidence="2 3">
    <name type="scientific">Candidatus Enterococcus testudinis</name>
    <dbReference type="NCBI Taxonomy" id="1834191"/>
    <lineage>
        <taxon>Bacteria</taxon>
        <taxon>Bacillati</taxon>
        <taxon>Bacillota</taxon>
        <taxon>Bacilli</taxon>
        <taxon>Lactobacillales</taxon>
        <taxon>Enterococcaceae</taxon>
        <taxon>Enterococcus</taxon>
    </lineage>
</organism>
<keyword evidence="1" id="KW-0812">Transmembrane</keyword>
<evidence type="ECO:0000313" key="3">
    <source>
        <dbReference type="Proteomes" id="UP000195043"/>
    </source>
</evidence>
<feature type="transmembrane region" description="Helical" evidence="1">
    <location>
        <begin position="18"/>
        <end position="42"/>
    </location>
</feature>
<dbReference type="EMBL" id="NGKU01000001">
    <property type="protein sequence ID" value="OTN76041.1"/>
    <property type="molecule type" value="Genomic_DNA"/>
</dbReference>
<protein>
    <submittedName>
        <fullName evidence="2">Uncharacterized protein</fullName>
    </submittedName>
</protein>
<keyword evidence="1" id="KW-0472">Membrane</keyword>
<evidence type="ECO:0000256" key="1">
    <source>
        <dbReference type="SAM" id="Phobius"/>
    </source>
</evidence>
<proteinExistence type="predicted"/>
<keyword evidence="3" id="KW-1185">Reference proteome</keyword>
<dbReference type="AlphaFoldDB" id="A0A242A5M9"/>
<evidence type="ECO:0000313" key="2">
    <source>
        <dbReference type="EMBL" id="OTN76041.1"/>
    </source>
</evidence>
<dbReference type="Proteomes" id="UP000195043">
    <property type="component" value="Unassembled WGS sequence"/>
</dbReference>
<accession>A0A242A5M9</accession>
<keyword evidence="1" id="KW-1133">Transmembrane helix</keyword>
<gene>
    <name evidence="2" type="ORF">A5886_001117</name>
</gene>
<dbReference type="STRING" id="1834191.A5886_001117"/>